<dbReference type="OrthoDB" id="6077919at2759"/>
<evidence type="ECO:0000313" key="10">
    <source>
        <dbReference type="Proteomes" id="UP000001072"/>
    </source>
</evidence>
<dbReference type="Gene3D" id="3.30.160.60">
    <property type="entry name" value="Classic Zinc Finger"/>
    <property type="match status" value="2"/>
</dbReference>
<accession>F4S131</accession>
<dbReference type="FunFam" id="3.30.160.60:FF:000100">
    <property type="entry name" value="Zinc finger 45-like"/>
    <property type="match status" value="1"/>
</dbReference>
<dbReference type="PROSITE" id="PS50157">
    <property type="entry name" value="ZINC_FINGER_C2H2_2"/>
    <property type="match status" value="1"/>
</dbReference>
<dbReference type="VEuPathDB" id="FungiDB:MELLADRAFT_38981"/>
<dbReference type="GO" id="GO:0000981">
    <property type="term" value="F:DNA-binding transcription factor activity, RNA polymerase II-specific"/>
    <property type="evidence" value="ECO:0007669"/>
    <property type="project" value="InterPro"/>
</dbReference>
<dbReference type="GeneID" id="18927768"/>
<keyword evidence="5" id="KW-0862">Zinc</keyword>
<evidence type="ECO:0000256" key="6">
    <source>
        <dbReference type="ARBA" id="ARBA00023242"/>
    </source>
</evidence>
<dbReference type="InterPro" id="IPR036236">
    <property type="entry name" value="Znf_C2H2_sf"/>
</dbReference>
<evidence type="ECO:0000256" key="3">
    <source>
        <dbReference type="ARBA" id="ARBA00022737"/>
    </source>
</evidence>
<keyword evidence="2" id="KW-0479">Metal-binding</keyword>
<protein>
    <recommendedName>
        <fullName evidence="8">C2H2-type domain-containing protein</fullName>
    </recommendedName>
</protein>
<dbReference type="KEGG" id="mlr:MELLADRAFT_38981"/>
<dbReference type="GO" id="GO:0005634">
    <property type="term" value="C:nucleus"/>
    <property type="evidence" value="ECO:0007669"/>
    <property type="project" value="UniProtKB-SubCell"/>
</dbReference>
<dbReference type="Proteomes" id="UP000001072">
    <property type="component" value="Unassembled WGS sequence"/>
</dbReference>
<organism evidence="10">
    <name type="scientific">Melampsora larici-populina (strain 98AG31 / pathotype 3-4-7)</name>
    <name type="common">Poplar leaf rust fungus</name>
    <dbReference type="NCBI Taxonomy" id="747676"/>
    <lineage>
        <taxon>Eukaryota</taxon>
        <taxon>Fungi</taxon>
        <taxon>Dikarya</taxon>
        <taxon>Basidiomycota</taxon>
        <taxon>Pucciniomycotina</taxon>
        <taxon>Pucciniomycetes</taxon>
        <taxon>Pucciniales</taxon>
        <taxon>Melampsoraceae</taxon>
        <taxon>Melampsora</taxon>
    </lineage>
</organism>
<keyword evidence="3" id="KW-0677">Repeat</keyword>
<keyword evidence="6" id="KW-0539">Nucleus</keyword>
<dbReference type="Pfam" id="PF00096">
    <property type="entry name" value="zf-C2H2"/>
    <property type="match status" value="1"/>
</dbReference>
<keyword evidence="10" id="KW-1185">Reference proteome</keyword>
<gene>
    <name evidence="9" type="ORF">MELLADRAFT_38981</name>
</gene>
<reference evidence="10" key="1">
    <citation type="journal article" date="2011" name="Proc. Natl. Acad. Sci. U.S.A.">
        <title>Obligate biotrophy features unraveled by the genomic analysis of rust fungi.</title>
        <authorList>
            <person name="Duplessis S."/>
            <person name="Cuomo C.A."/>
            <person name="Lin Y.-C."/>
            <person name="Aerts A."/>
            <person name="Tisserant E."/>
            <person name="Veneault-Fourrey C."/>
            <person name="Joly D.L."/>
            <person name="Hacquard S."/>
            <person name="Amselem J."/>
            <person name="Cantarel B.L."/>
            <person name="Chiu R."/>
            <person name="Coutinho P.M."/>
            <person name="Feau N."/>
            <person name="Field M."/>
            <person name="Frey P."/>
            <person name="Gelhaye E."/>
            <person name="Goldberg J."/>
            <person name="Grabherr M.G."/>
            <person name="Kodira C.D."/>
            <person name="Kohler A."/>
            <person name="Kuees U."/>
            <person name="Lindquist E.A."/>
            <person name="Lucas S.M."/>
            <person name="Mago R."/>
            <person name="Mauceli E."/>
            <person name="Morin E."/>
            <person name="Murat C."/>
            <person name="Pangilinan J.L."/>
            <person name="Park R."/>
            <person name="Pearson M."/>
            <person name="Quesneville H."/>
            <person name="Rouhier N."/>
            <person name="Sakthikumar S."/>
            <person name="Salamov A.A."/>
            <person name="Schmutz J."/>
            <person name="Selles B."/>
            <person name="Shapiro H."/>
            <person name="Tanguay P."/>
            <person name="Tuskan G.A."/>
            <person name="Henrissat B."/>
            <person name="Van de Peer Y."/>
            <person name="Rouze P."/>
            <person name="Ellis J.G."/>
            <person name="Dodds P.N."/>
            <person name="Schein J.E."/>
            <person name="Zhong S."/>
            <person name="Hamelin R.C."/>
            <person name="Grigoriev I.V."/>
            <person name="Szabo L.J."/>
            <person name="Martin F."/>
        </authorList>
    </citation>
    <scope>NUCLEOTIDE SEQUENCE [LARGE SCALE GENOMIC DNA]</scope>
    <source>
        <strain evidence="10">98AG31 / pathotype 3-4-7</strain>
    </source>
</reference>
<dbReference type="HOGENOM" id="CLU_2655012_0_0_1"/>
<dbReference type="EMBL" id="GL883136">
    <property type="protein sequence ID" value="EGG01698.1"/>
    <property type="molecule type" value="Genomic_DNA"/>
</dbReference>
<evidence type="ECO:0000259" key="8">
    <source>
        <dbReference type="PROSITE" id="PS50157"/>
    </source>
</evidence>
<sequence length="76" mass="8599">MPHDRTQLLDHVVNLDHAPSKPRGEKLYCDFIPAGQTTPCGKGFDRGEHLKRHLLSHSGEKPFSCNLCGRNFSRNE</sequence>
<dbReference type="InterPro" id="IPR013087">
    <property type="entry name" value="Znf_C2H2_type"/>
</dbReference>
<dbReference type="AlphaFoldDB" id="F4S131"/>
<name>F4S131_MELLP</name>
<dbReference type="InterPro" id="IPR051059">
    <property type="entry name" value="VerF-like"/>
</dbReference>
<dbReference type="SUPFAM" id="SSF57667">
    <property type="entry name" value="beta-beta-alpha zinc fingers"/>
    <property type="match status" value="1"/>
</dbReference>
<evidence type="ECO:0000256" key="5">
    <source>
        <dbReference type="ARBA" id="ARBA00022833"/>
    </source>
</evidence>
<dbReference type="PANTHER" id="PTHR40626">
    <property type="entry name" value="MIP31509P"/>
    <property type="match status" value="1"/>
</dbReference>
<proteinExistence type="predicted"/>
<dbReference type="GO" id="GO:0000785">
    <property type="term" value="C:chromatin"/>
    <property type="evidence" value="ECO:0007669"/>
    <property type="project" value="TreeGrafter"/>
</dbReference>
<comment type="subcellular location">
    <subcellularLocation>
        <location evidence="1">Nucleus</location>
    </subcellularLocation>
</comment>
<evidence type="ECO:0000313" key="9">
    <source>
        <dbReference type="EMBL" id="EGG01698.1"/>
    </source>
</evidence>
<dbReference type="GO" id="GO:0000978">
    <property type="term" value="F:RNA polymerase II cis-regulatory region sequence-specific DNA binding"/>
    <property type="evidence" value="ECO:0007669"/>
    <property type="project" value="InterPro"/>
</dbReference>
<evidence type="ECO:0000256" key="4">
    <source>
        <dbReference type="ARBA" id="ARBA00022771"/>
    </source>
</evidence>
<evidence type="ECO:0000256" key="1">
    <source>
        <dbReference type="ARBA" id="ARBA00004123"/>
    </source>
</evidence>
<dbReference type="RefSeq" id="XP_007415043.1">
    <property type="nucleotide sequence ID" value="XM_007414981.1"/>
</dbReference>
<dbReference type="GO" id="GO:0008270">
    <property type="term" value="F:zinc ion binding"/>
    <property type="evidence" value="ECO:0007669"/>
    <property type="project" value="UniProtKB-KW"/>
</dbReference>
<keyword evidence="4 7" id="KW-0863">Zinc-finger</keyword>
<dbReference type="InParanoid" id="F4S131"/>
<feature type="domain" description="C2H2-type" evidence="8">
    <location>
        <begin position="27"/>
        <end position="62"/>
    </location>
</feature>
<evidence type="ECO:0000256" key="7">
    <source>
        <dbReference type="PROSITE-ProRule" id="PRU00042"/>
    </source>
</evidence>
<evidence type="ECO:0000256" key="2">
    <source>
        <dbReference type="ARBA" id="ARBA00022723"/>
    </source>
</evidence>
<dbReference type="PANTHER" id="PTHR40626:SF11">
    <property type="entry name" value="ZINC FINGER PROTEIN YPR022C"/>
    <property type="match status" value="1"/>
</dbReference>